<keyword evidence="8" id="KW-1185">Reference proteome</keyword>
<comment type="function">
    <text evidence="5">Required for the activity of the bacterial periplasmic transport system of putrescine.</text>
</comment>
<comment type="caution">
    <text evidence="7">The sequence shown here is derived from an EMBL/GenBank/DDBJ whole genome shotgun (WGS) entry which is preliminary data.</text>
</comment>
<protein>
    <recommendedName>
        <fullName evidence="5">Putrescine-binding periplasmic protein</fullName>
    </recommendedName>
</protein>
<dbReference type="InterPro" id="IPR001188">
    <property type="entry name" value="Sperm_putr-bd"/>
</dbReference>
<dbReference type="InterPro" id="IPR006059">
    <property type="entry name" value="SBP"/>
</dbReference>
<evidence type="ECO:0000313" key="8">
    <source>
        <dbReference type="Proteomes" id="UP001499959"/>
    </source>
</evidence>
<dbReference type="PRINTS" id="PR00909">
    <property type="entry name" value="SPERMDNBNDNG"/>
</dbReference>
<dbReference type="PANTHER" id="PTHR30222">
    <property type="entry name" value="SPERMIDINE/PUTRESCINE-BINDING PERIPLASMIC PROTEIN"/>
    <property type="match status" value="1"/>
</dbReference>
<dbReference type="EMBL" id="BAABJE010000001">
    <property type="protein sequence ID" value="GAA4781272.1"/>
    <property type="molecule type" value="Genomic_DNA"/>
</dbReference>
<sequence>MRRNSLVFGCALAFAALMLPGCGEDAPPPAAPNPSATAPAGAAGTLNVYNWSDYIAENTVADFQTRSGLRVNYDVYSNNETLLQRLAASPGGYDVVFPSARPYAEQLIGEGALQPLDKGKLPNLRNIDSEILAELADIDPGNAHLVPYMWGTTGIGMNVAKVRAALGAGAALDSWGLLFDPANAAKLSSCGIGVLDDMLETTSALHIWMGRSANDHSPETTAATKRTLLAIRPHVRKITGSSELIRDLAAGDLCLVLSFSGDVLQARAQAEESENPPEIRYVIPREGAVRWVDVMAIPKKSANAEAAHRFIDYLLEPKVIADISNFVSYANANAASTASIDPVVTGDAGIYPPPAVRAKLQSLGSASNEDAERRQQAWNAFVFGEM</sequence>
<keyword evidence="2 5" id="KW-0813">Transport</keyword>
<dbReference type="RefSeq" id="WP_345301397.1">
    <property type="nucleotide sequence ID" value="NZ_BAABJE010000001.1"/>
</dbReference>
<proteinExistence type="inferred from homology"/>
<keyword evidence="3 6" id="KW-0732">Signal</keyword>
<feature type="chain" id="PRO_5046416771" description="Putrescine-binding periplasmic protein" evidence="6">
    <location>
        <begin position="26"/>
        <end position="386"/>
    </location>
</feature>
<organism evidence="7 8">
    <name type="scientific">Lysobacter hankyongensis</name>
    <dbReference type="NCBI Taxonomy" id="1176535"/>
    <lineage>
        <taxon>Bacteria</taxon>
        <taxon>Pseudomonadati</taxon>
        <taxon>Pseudomonadota</taxon>
        <taxon>Gammaproteobacteria</taxon>
        <taxon>Lysobacterales</taxon>
        <taxon>Lysobacteraceae</taxon>
        <taxon>Lysobacter</taxon>
    </lineage>
</organism>
<dbReference type="PIRSF" id="PIRSF019574">
    <property type="entry name" value="Periplasmic_polyamine_BP"/>
    <property type="match status" value="1"/>
</dbReference>
<feature type="signal peptide" evidence="6">
    <location>
        <begin position="1"/>
        <end position="25"/>
    </location>
</feature>
<evidence type="ECO:0000256" key="4">
    <source>
        <dbReference type="ARBA" id="ARBA00022764"/>
    </source>
</evidence>
<evidence type="ECO:0000256" key="1">
    <source>
        <dbReference type="ARBA" id="ARBA00004418"/>
    </source>
</evidence>
<evidence type="ECO:0000256" key="5">
    <source>
        <dbReference type="PIRNR" id="PIRNR019574"/>
    </source>
</evidence>
<comment type="similarity">
    <text evidence="5">Belongs to the bacterial solute-binding protein PotD/PotF family.</text>
</comment>
<evidence type="ECO:0000256" key="3">
    <source>
        <dbReference type="ARBA" id="ARBA00022729"/>
    </source>
</evidence>
<evidence type="ECO:0000256" key="6">
    <source>
        <dbReference type="SAM" id="SignalP"/>
    </source>
</evidence>
<dbReference type="Pfam" id="PF13416">
    <property type="entry name" value="SBP_bac_8"/>
    <property type="match status" value="1"/>
</dbReference>
<comment type="subcellular location">
    <subcellularLocation>
        <location evidence="1 5">Periplasm</location>
    </subcellularLocation>
</comment>
<evidence type="ECO:0000256" key="2">
    <source>
        <dbReference type="ARBA" id="ARBA00022448"/>
    </source>
</evidence>
<keyword evidence="4 5" id="KW-0574">Periplasm</keyword>
<dbReference type="PANTHER" id="PTHR30222:SF12">
    <property type="entry name" value="NORSPERMIDINE SENSOR"/>
    <property type="match status" value="1"/>
</dbReference>
<evidence type="ECO:0000313" key="7">
    <source>
        <dbReference type="EMBL" id="GAA4781272.1"/>
    </source>
</evidence>
<reference evidence="8" key="1">
    <citation type="journal article" date="2019" name="Int. J. Syst. Evol. Microbiol.">
        <title>The Global Catalogue of Microorganisms (GCM) 10K type strain sequencing project: providing services to taxonomists for standard genome sequencing and annotation.</title>
        <authorList>
            <consortium name="The Broad Institute Genomics Platform"/>
            <consortium name="The Broad Institute Genome Sequencing Center for Infectious Disease"/>
            <person name="Wu L."/>
            <person name="Ma J."/>
        </authorList>
    </citation>
    <scope>NUCLEOTIDE SEQUENCE [LARGE SCALE GENOMIC DNA]</scope>
    <source>
        <strain evidence="8">JCM 18204</strain>
    </source>
</reference>
<name>A0ABP9AHL3_9GAMM</name>
<accession>A0ABP9AHL3</accession>
<gene>
    <name evidence="7" type="ORF">GCM10023307_01900</name>
</gene>
<dbReference type="Gene3D" id="3.40.190.10">
    <property type="entry name" value="Periplasmic binding protein-like II"/>
    <property type="match status" value="2"/>
</dbReference>
<dbReference type="SUPFAM" id="SSF53850">
    <property type="entry name" value="Periplasmic binding protein-like II"/>
    <property type="match status" value="1"/>
</dbReference>
<dbReference type="Proteomes" id="UP001499959">
    <property type="component" value="Unassembled WGS sequence"/>
</dbReference>